<protein>
    <submittedName>
        <fullName evidence="1">Uncharacterized protein</fullName>
    </submittedName>
</protein>
<name>A0A0H5DTJ6_9BACT</name>
<dbReference type="EMBL" id="CWGJ01000026">
    <property type="protein sequence ID" value="CRX39179.1"/>
    <property type="molecule type" value="Genomic_DNA"/>
</dbReference>
<reference evidence="2" key="1">
    <citation type="submission" date="2015-06" db="EMBL/GenBank/DDBJ databases">
        <authorList>
            <person name="Bertelli C."/>
        </authorList>
    </citation>
    <scope>NUCLEOTIDE SEQUENCE [LARGE SCALE GENOMIC DNA]</scope>
    <source>
        <strain evidence="2">CRIB-30</strain>
    </source>
</reference>
<accession>A0A0H5DTJ6</accession>
<sequence>MLKFFFGRLKPYGADSSCDFSFKAGSKSLLTDSDFGDRYYLFLILLPGRRRKLTVVREMKSETGSPKFRKREKPHP</sequence>
<gene>
    <name evidence="1" type="ORF">ELAC_1854</name>
</gene>
<keyword evidence="2" id="KW-1185">Reference proteome</keyword>
<organism evidence="1 2">
    <name type="scientific">Estrella lausannensis</name>
    <dbReference type="NCBI Taxonomy" id="483423"/>
    <lineage>
        <taxon>Bacteria</taxon>
        <taxon>Pseudomonadati</taxon>
        <taxon>Chlamydiota</taxon>
        <taxon>Chlamydiia</taxon>
        <taxon>Parachlamydiales</taxon>
        <taxon>Candidatus Criblamydiaceae</taxon>
        <taxon>Estrella</taxon>
    </lineage>
</organism>
<evidence type="ECO:0000313" key="2">
    <source>
        <dbReference type="Proteomes" id="UP000220251"/>
    </source>
</evidence>
<evidence type="ECO:0000313" key="1">
    <source>
        <dbReference type="EMBL" id="CRX39179.1"/>
    </source>
</evidence>
<proteinExistence type="predicted"/>
<dbReference type="Proteomes" id="UP000220251">
    <property type="component" value="Unassembled WGS sequence"/>
</dbReference>
<dbReference type="AlphaFoldDB" id="A0A0H5DTJ6"/>